<sequence length="308" mass="34688">MAGYCFQPGIFMDELQLITRIIIELISNSSGELGARLKQRLNATLISQGHPALDEKKYGFRKFADFLKGQLGDYVKLEWPEGSGDVRVTVKRDAAPVRQKPVSRESRTKVDRPTALRSDVWQAFTNPDISRKRFYNLVTNRVIHFVEGVDHDYHRLVDSKPADFVEIVQIPVEAHRAWMREFLELAAVTPGELVPLQALVESTYSSDVNAAFTKALGDRELQWRQMRTLKISEKIQAWAVEHNINPDHLSIQPPAAGAPAVERPATPSGNILSPRQQAIRLLELMSDEDILKSAIPVLLNSVLSKSKF</sequence>
<evidence type="ECO:0000313" key="3">
    <source>
        <dbReference type="Proteomes" id="UP000248188"/>
    </source>
</evidence>
<dbReference type="PROSITE" id="PS51644">
    <property type="entry name" value="HTH_OST"/>
    <property type="match status" value="1"/>
</dbReference>
<dbReference type="InterPro" id="IPR025605">
    <property type="entry name" value="OST-HTH/LOTUS_dom"/>
</dbReference>
<dbReference type="AlphaFoldDB" id="A0A9Q6IGV6"/>
<accession>A0A9Q6IGV6</accession>
<dbReference type="EMBL" id="QJRN01000004">
    <property type="protein sequence ID" value="PYC40139.1"/>
    <property type="molecule type" value="Genomic_DNA"/>
</dbReference>
<protein>
    <recommendedName>
        <fullName evidence="1">HTH OST-type domain-containing protein</fullName>
    </recommendedName>
</protein>
<gene>
    <name evidence="2" type="ORF">DMX08_09030</name>
</gene>
<comment type="caution">
    <text evidence="2">The sequence shown here is derived from an EMBL/GenBank/DDBJ whole genome shotgun (WGS) entry which is preliminary data.</text>
</comment>
<name>A0A9Q6IGV6_9PSED</name>
<feature type="domain" description="HTH OST-type" evidence="1">
    <location>
        <begin position="14"/>
        <end position="92"/>
    </location>
</feature>
<dbReference type="Proteomes" id="UP000248188">
    <property type="component" value="Unassembled WGS sequence"/>
</dbReference>
<evidence type="ECO:0000259" key="1">
    <source>
        <dbReference type="PROSITE" id="PS51644"/>
    </source>
</evidence>
<organism evidence="2 3">
    <name type="scientific">Pseudomonas protegens</name>
    <dbReference type="NCBI Taxonomy" id="380021"/>
    <lineage>
        <taxon>Bacteria</taxon>
        <taxon>Pseudomonadati</taxon>
        <taxon>Pseudomonadota</taxon>
        <taxon>Gammaproteobacteria</taxon>
        <taxon>Pseudomonadales</taxon>
        <taxon>Pseudomonadaceae</taxon>
        <taxon>Pseudomonas</taxon>
    </lineage>
</organism>
<proteinExistence type="predicted"/>
<reference evidence="2 3" key="1">
    <citation type="submission" date="2018-06" db="EMBL/GenBank/DDBJ databases">
        <title>Pseudomonas diversity within urban Lake Michigan freshwaters.</title>
        <authorList>
            <person name="Batrich M."/>
            <person name="Hatzopoulos T."/>
            <person name="Putonti C."/>
        </authorList>
    </citation>
    <scope>NUCLEOTIDE SEQUENCE [LARGE SCALE GENOMIC DNA]</scope>
    <source>
        <strain evidence="2 3">MB-090624</strain>
    </source>
</reference>
<evidence type="ECO:0000313" key="2">
    <source>
        <dbReference type="EMBL" id="PYC40139.1"/>
    </source>
</evidence>